<dbReference type="STRING" id="429727.VE26_00395"/>
<comment type="caution">
    <text evidence="1">The sequence shown here is derived from an EMBL/GenBank/DDBJ whole genome shotgun (WGS) entry which is preliminary data.</text>
</comment>
<proteinExistence type="predicted"/>
<accession>A0A0F5FK70</accession>
<name>A0A0F5FK70_9HYPH</name>
<evidence type="ECO:0000313" key="1">
    <source>
        <dbReference type="EMBL" id="KKB08597.1"/>
    </source>
</evidence>
<dbReference type="Proteomes" id="UP000033649">
    <property type="component" value="Unassembled WGS sequence"/>
</dbReference>
<dbReference type="AlphaFoldDB" id="A0A0F5FK70"/>
<sequence>MVFDTLKQRMCGKDQLNPMQIARHTLFTAREKLDLLNQLKGEAIGAPVDGQPVAFEPQEIDDAIAHVREGASRGVGTQTVLRGDY</sequence>
<protein>
    <submittedName>
        <fullName evidence="1">Uncharacterized protein</fullName>
    </submittedName>
</protein>
<keyword evidence="2" id="KW-1185">Reference proteome</keyword>
<dbReference type="EMBL" id="JZEY01000054">
    <property type="protein sequence ID" value="KKB08597.1"/>
    <property type="molecule type" value="Genomic_DNA"/>
</dbReference>
<evidence type="ECO:0000313" key="2">
    <source>
        <dbReference type="Proteomes" id="UP000033649"/>
    </source>
</evidence>
<reference evidence="1 2" key="1">
    <citation type="submission" date="2015-03" db="EMBL/GenBank/DDBJ databases">
        <authorList>
            <person name="Hassan Y."/>
            <person name="Lepp D."/>
            <person name="Li X.-Z."/>
            <person name="Zhou T."/>
        </authorList>
    </citation>
    <scope>NUCLEOTIDE SEQUENCE [LARGE SCALE GENOMIC DNA]</scope>
    <source>
        <strain evidence="1 2">IPL18</strain>
    </source>
</reference>
<gene>
    <name evidence="1" type="ORF">VE26_00395</name>
</gene>
<dbReference type="RefSeq" id="WP_046103285.1">
    <property type="nucleotide sequence ID" value="NZ_JZEY01000054.1"/>
</dbReference>
<dbReference type="OrthoDB" id="7951177at2"/>
<dbReference type="PATRIC" id="fig|429727.3.peg.93"/>
<organism evidence="1 2">
    <name type="scientific">Devosia chinhatensis</name>
    <dbReference type="NCBI Taxonomy" id="429727"/>
    <lineage>
        <taxon>Bacteria</taxon>
        <taxon>Pseudomonadati</taxon>
        <taxon>Pseudomonadota</taxon>
        <taxon>Alphaproteobacteria</taxon>
        <taxon>Hyphomicrobiales</taxon>
        <taxon>Devosiaceae</taxon>
        <taxon>Devosia</taxon>
    </lineage>
</organism>